<dbReference type="EMBL" id="CAEZUI010000123">
    <property type="protein sequence ID" value="CAB4601553.1"/>
    <property type="molecule type" value="Genomic_DNA"/>
</dbReference>
<accession>A0A6J5Z9W8</accession>
<organism evidence="1">
    <name type="scientific">freshwater metagenome</name>
    <dbReference type="NCBI Taxonomy" id="449393"/>
    <lineage>
        <taxon>unclassified sequences</taxon>
        <taxon>metagenomes</taxon>
        <taxon>ecological metagenomes</taxon>
    </lineage>
</organism>
<gene>
    <name evidence="2" type="ORF">UFOPK1807_00870</name>
    <name evidence="1" type="ORF">UFOPK3775_00709</name>
</gene>
<sequence length="100" mass="11060">MQLLSMASADRPINGDAESERELIDAEFESMVAGLSLDQSAPTTFLDELDAVDDASSERELYAFPAIEKKTLQERIADSIKTFKSWWSRNDSDEGDGAVL</sequence>
<evidence type="ECO:0000313" key="1">
    <source>
        <dbReference type="EMBL" id="CAB4338276.1"/>
    </source>
</evidence>
<protein>
    <submittedName>
        <fullName evidence="1">Unannotated protein</fullName>
    </submittedName>
</protein>
<proteinExistence type="predicted"/>
<reference evidence="1" key="1">
    <citation type="submission" date="2020-05" db="EMBL/GenBank/DDBJ databases">
        <authorList>
            <person name="Chiriac C."/>
            <person name="Salcher M."/>
            <person name="Ghai R."/>
            <person name="Kavagutti S V."/>
        </authorList>
    </citation>
    <scope>NUCLEOTIDE SEQUENCE</scope>
</reference>
<dbReference type="EMBL" id="CAESAK010000080">
    <property type="protein sequence ID" value="CAB4338276.1"/>
    <property type="molecule type" value="Genomic_DNA"/>
</dbReference>
<evidence type="ECO:0000313" key="2">
    <source>
        <dbReference type="EMBL" id="CAB4601553.1"/>
    </source>
</evidence>
<dbReference type="AlphaFoldDB" id="A0A6J5Z9W8"/>
<name>A0A6J5Z9W8_9ZZZZ</name>